<feature type="domain" description="SGNH hydrolase-type esterase" evidence="1">
    <location>
        <begin position="48"/>
        <end position="266"/>
    </location>
</feature>
<comment type="caution">
    <text evidence="2">The sequence shown here is derived from an EMBL/GenBank/DDBJ whole genome shotgun (WGS) entry which is preliminary data.</text>
</comment>
<evidence type="ECO:0000313" key="2">
    <source>
        <dbReference type="EMBL" id="GCE12143.1"/>
    </source>
</evidence>
<dbReference type="CDD" id="cd00229">
    <property type="entry name" value="SGNH_hydrolase"/>
    <property type="match status" value="1"/>
</dbReference>
<dbReference type="InterPro" id="IPR036514">
    <property type="entry name" value="SGNH_hydro_sf"/>
</dbReference>
<sequence length="278" mass="30309">MQVMQYIRRPLLCVVLFLIIFAAFEAGSISIAHAADLPVVGPKSYYIALGDSVAYGYQPDLDWRSGYSTDLYHHLQSKGTSTYDNLACPAETSTTMINGNCPYTIIHKYPYLEPQLNAAIEYLQAHPGQVSPVTLQIGANDILPDINKSTCSTNTAQFATDLATLDANLTQTILPRLKAALTVNGQLTGDLILVNYYDPYQNLCPNSVPYLQTVNQHLAQDAAGYAHVADAFTAFGGAAIPNSNTCNYTWICSFFSDIHPRSQGYSVIASTIENSIGY</sequence>
<evidence type="ECO:0000313" key="3">
    <source>
        <dbReference type="Proteomes" id="UP000287352"/>
    </source>
</evidence>
<protein>
    <recommendedName>
        <fullName evidence="1">SGNH hydrolase-type esterase domain-containing protein</fullName>
    </recommendedName>
</protein>
<organism evidence="2 3">
    <name type="scientific">Tengunoibacter tsumagoiensis</name>
    <dbReference type="NCBI Taxonomy" id="2014871"/>
    <lineage>
        <taxon>Bacteria</taxon>
        <taxon>Bacillati</taxon>
        <taxon>Chloroflexota</taxon>
        <taxon>Ktedonobacteria</taxon>
        <taxon>Ktedonobacterales</taxon>
        <taxon>Dictyobacteraceae</taxon>
        <taxon>Tengunoibacter</taxon>
    </lineage>
</organism>
<dbReference type="SUPFAM" id="SSF52266">
    <property type="entry name" value="SGNH hydrolase"/>
    <property type="match status" value="1"/>
</dbReference>
<dbReference type="Pfam" id="PF13472">
    <property type="entry name" value="Lipase_GDSL_2"/>
    <property type="match status" value="1"/>
</dbReference>
<gene>
    <name evidence="2" type="ORF">KTT_20020</name>
</gene>
<evidence type="ECO:0000259" key="1">
    <source>
        <dbReference type="Pfam" id="PF13472"/>
    </source>
</evidence>
<dbReference type="EMBL" id="BIFR01000001">
    <property type="protein sequence ID" value="GCE12143.1"/>
    <property type="molecule type" value="Genomic_DNA"/>
</dbReference>
<dbReference type="OrthoDB" id="154486at2"/>
<name>A0A401ZZ84_9CHLR</name>
<proteinExistence type="predicted"/>
<dbReference type="AlphaFoldDB" id="A0A401ZZ84"/>
<dbReference type="InterPro" id="IPR013830">
    <property type="entry name" value="SGNH_hydro"/>
</dbReference>
<dbReference type="Proteomes" id="UP000287352">
    <property type="component" value="Unassembled WGS sequence"/>
</dbReference>
<reference evidence="3" key="1">
    <citation type="submission" date="2018-12" db="EMBL/GenBank/DDBJ databases">
        <title>Tengunoibacter tsumagoiensis gen. nov., sp. nov., Dictyobacter kobayashii sp. nov., D. alpinus sp. nov., and D. joshuensis sp. nov. and description of Dictyobacteraceae fam. nov. within the order Ktedonobacterales isolated from Tengu-no-mugimeshi.</title>
        <authorList>
            <person name="Wang C.M."/>
            <person name="Zheng Y."/>
            <person name="Sakai Y."/>
            <person name="Toyoda A."/>
            <person name="Minakuchi Y."/>
            <person name="Abe K."/>
            <person name="Yokota A."/>
            <person name="Yabe S."/>
        </authorList>
    </citation>
    <scope>NUCLEOTIDE SEQUENCE [LARGE SCALE GENOMIC DNA]</scope>
    <source>
        <strain evidence="3">Uno3</strain>
    </source>
</reference>
<accession>A0A401ZZ84</accession>
<keyword evidence="3" id="KW-1185">Reference proteome</keyword>
<dbReference type="Gene3D" id="3.40.50.1110">
    <property type="entry name" value="SGNH hydrolase"/>
    <property type="match status" value="1"/>
</dbReference>